<dbReference type="AlphaFoldDB" id="A0A078KQ46"/>
<dbReference type="KEGG" id="ccel:CCDG5_1542"/>
<dbReference type="HOGENOM" id="CLU_1923909_0_0_9"/>
<protein>
    <submittedName>
        <fullName evidence="1">Uncharacterized protein</fullName>
    </submittedName>
</protein>
<reference evidence="2" key="1">
    <citation type="submission" date="2014-07" db="EMBL/GenBank/DDBJ databases">
        <authorList>
            <person name="Wibberg D."/>
        </authorList>
    </citation>
    <scope>NUCLEOTIDE SEQUENCE [LARGE SCALE GENOMIC DNA]</scope>
    <source>
        <strain evidence="2">DG5</strain>
    </source>
</reference>
<organism evidence="1 2">
    <name type="scientific">[Clostridium] cellulosi</name>
    <dbReference type="NCBI Taxonomy" id="29343"/>
    <lineage>
        <taxon>Bacteria</taxon>
        <taxon>Bacillati</taxon>
        <taxon>Bacillota</taxon>
        <taxon>Clostridia</taxon>
        <taxon>Eubacteriales</taxon>
        <taxon>Oscillospiraceae</taxon>
        <taxon>Oscillospiraceae incertae sedis</taxon>
    </lineage>
</organism>
<dbReference type="EMBL" id="LM995447">
    <property type="protein sequence ID" value="CDZ24652.1"/>
    <property type="molecule type" value="Genomic_DNA"/>
</dbReference>
<evidence type="ECO:0000313" key="1">
    <source>
        <dbReference type="EMBL" id="CDZ24652.1"/>
    </source>
</evidence>
<dbReference type="Proteomes" id="UP000032431">
    <property type="component" value="Chromosome I"/>
</dbReference>
<sequence length="131" mass="14821">MAVKAREIADAALKLLCHVGNFGTVDKNRESRYLGLAPSYLTVLQYEIAEYENAPQPLPIANLEQEIDLSDKTALKVMPAGLAMYFALIDRDAEMYNHFSSLYYEKLLPTVKTGEVNIRECYLSPNDPMMR</sequence>
<proteinExistence type="predicted"/>
<gene>
    <name evidence="1" type="ORF">CCDG5_1542</name>
</gene>
<name>A0A078KQ46_9FIRM</name>
<dbReference type="STRING" id="29343.CCDG5_1542"/>
<keyword evidence="2" id="KW-1185">Reference proteome</keyword>
<evidence type="ECO:0000313" key="2">
    <source>
        <dbReference type="Proteomes" id="UP000032431"/>
    </source>
</evidence>
<accession>A0A078KQ46</accession>
<dbReference type="PATRIC" id="fig|29343.3.peg.1626"/>